<evidence type="ECO:0000313" key="1">
    <source>
        <dbReference type="EMBL" id="CAE0790395.1"/>
    </source>
</evidence>
<dbReference type="EMBL" id="HBJA01004596">
    <property type="protein sequence ID" value="CAE0790395.1"/>
    <property type="molecule type" value="Transcribed_RNA"/>
</dbReference>
<sequence>MDGPPKCVTGWNSLVDCLEGFGLQGLPRLELSWKSVLDFDFKDWTSKLDINFDSYAFITNLYTACGYESTFDFGVEIVKWITKGQLSSGPFRMVGISAPNNYCNKFATLTWQVERTFGESANPVQNKYRTLATGRHAQAQPHDPTLAKHHLAQPLAKTGGKKTKRRQTYSVELKEESEDASCSCNDMVQIVLEALIPLEVPSDASSAGAALCKAVVGAVVEKLTKTICSKTPRGLVHGICELIADMAGNIVGDMVIDFCTSVVDTLLNALGLADTLQKLLDELNKGMDFIERAASDFCGTVVCVASNQPSCQEQDRAVSSIPPAVCEFVEAVSGAFCFPGQASIRLCDGSYRQIKDITLNHDLVRAADGTCSPVFFFSTYDSMSHVLYLRFTVKHLPLDSVRWSGDGQVLVDIAHVVGLHASEVYIHPQNLIPLAGNRLVAADQVEVGQPLVMFVDGVLPVVSSVDERVLPGAYHPHLWSLKDYIIDDVIVSQFTTACSPTFAKAALYGLKSLVSVGVPINSDFLRDKIKRLGYAFHGIVSWNRHQKKGHIPNDRRTVVASGPPKDKGNSSCLCGFSDLDSFCLPVC</sequence>
<accession>A0A7S4C8S6</accession>
<protein>
    <submittedName>
        <fullName evidence="1">Uncharacterized protein</fullName>
    </submittedName>
</protein>
<gene>
    <name evidence="1" type="ORF">EGYM00163_LOCUS1509</name>
</gene>
<dbReference type="Gene3D" id="2.170.16.10">
    <property type="entry name" value="Hedgehog/Intein (Hint) domain"/>
    <property type="match status" value="1"/>
</dbReference>
<reference evidence="1" key="1">
    <citation type="submission" date="2021-01" db="EMBL/GenBank/DDBJ databases">
        <authorList>
            <person name="Corre E."/>
            <person name="Pelletier E."/>
            <person name="Niang G."/>
            <person name="Scheremetjew M."/>
            <person name="Finn R."/>
            <person name="Kale V."/>
            <person name="Holt S."/>
            <person name="Cochrane G."/>
            <person name="Meng A."/>
            <person name="Brown T."/>
            <person name="Cohen L."/>
        </authorList>
    </citation>
    <scope>NUCLEOTIDE SEQUENCE</scope>
    <source>
        <strain evidence="1">CCMP1594</strain>
    </source>
</reference>
<proteinExistence type="predicted"/>
<name>A0A7S4C8S6_9EUGL</name>
<dbReference type="AlphaFoldDB" id="A0A7S4C8S6"/>
<organism evidence="1">
    <name type="scientific">Eutreptiella gymnastica</name>
    <dbReference type="NCBI Taxonomy" id="73025"/>
    <lineage>
        <taxon>Eukaryota</taxon>
        <taxon>Discoba</taxon>
        <taxon>Euglenozoa</taxon>
        <taxon>Euglenida</taxon>
        <taxon>Spirocuta</taxon>
        <taxon>Euglenophyceae</taxon>
        <taxon>Eutreptiales</taxon>
        <taxon>Eutreptiaceae</taxon>
        <taxon>Eutreptiella</taxon>
    </lineage>
</organism>